<keyword evidence="2" id="KW-1185">Reference proteome</keyword>
<organism evidence="1 2">
    <name type="scientific">Gymnopilus dilepis</name>
    <dbReference type="NCBI Taxonomy" id="231916"/>
    <lineage>
        <taxon>Eukaryota</taxon>
        <taxon>Fungi</taxon>
        <taxon>Dikarya</taxon>
        <taxon>Basidiomycota</taxon>
        <taxon>Agaricomycotina</taxon>
        <taxon>Agaricomycetes</taxon>
        <taxon>Agaricomycetidae</taxon>
        <taxon>Agaricales</taxon>
        <taxon>Agaricineae</taxon>
        <taxon>Hymenogastraceae</taxon>
        <taxon>Gymnopilus</taxon>
    </lineage>
</organism>
<dbReference type="AlphaFoldDB" id="A0A409YKA6"/>
<dbReference type="Proteomes" id="UP000284706">
    <property type="component" value="Unassembled WGS sequence"/>
</dbReference>
<proteinExistence type="predicted"/>
<accession>A0A409YKA6</accession>
<sequence length="162" mass="18433">MSKLVQWLNKIRSCPGHTTAWASRRARVARRASQFHVEWTRRDPGPTNFTGCLTITPYTGRQVVLEQANGLLLDSDIWPTKQSYYYLGITPNIKLVGDTVQTKSLRTRLLNVWHTSSIRLAARIWGEALQSATKAFHLVQSRSDESNNLESTIHPFHSQCIT</sequence>
<name>A0A409YKA6_9AGAR</name>
<protein>
    <submittedName>
        <fullName evidence="1">Uncharacterized protein</fullName>
    </submittedName>
</protein>
<dbReference type="OrthoDB" id="3260407at2759"/>
<evidence type="ECO:0000313" key="1">
    <source>
        <dbReference type="EMBL" id="PPR03462.1"/>
    </source>
</evidence>
<dbReference type="InParanoid" id="A0A409YKA6"/>
<evidence type="ECO:0000313" key="2">
    <source>
        <dbReference type="Proteomes" id="UP000284706"/>
    </source>
</evidence>
<gene>
    <name evidence="1" type="ORF">CVT26_007878</name>
</gene>
<dbReference type="EMBL" id="NHYE01000736">
    <property type="protein sequence ID" value="PPR03462.1"/>
    <property type="molecule type" value="Genomic_DNA"/>
</dbReference>
<reference evidence="1 2" key="1">
    <citation type="journal article" date="2018" name="Evol. Lett.">
        <title>Horizontal gene cluster transfer increased hallucinogenic mushroom diversity.</title>
        <authorList>
            <person name="Reynolds H.T."/>
            <person name="Vijayakumar V."/>
            <person name="Gluck-Thaler E."/>
            <person name="Korotkin H.B."/>
            <person name="Matheny P.B."/>
            <person name="Slot J.C."/>
        </authorList>
    </citation>
    <scope>NUCLEOTIDE SEQUENCE [LARGE SCALE GENOMIC DNA]</scope>
    <source>
        <strain evidence="1 2">SRW20</strain>
    </source>
</reference>
<comment type="caution">
    <text evidence="1">The sequence shown here is derived from an EMBL/GenBank/DDBJ whole genome shotgun (WGS) entry which is preliminary data.</text>
</comment>